<sequence>MKKIKNLANMNYLWLLLGSYFIVVLFNLFRFSTEALFLKLGEVGIVGTIIGVVIIYPFLWFIGEYKKLIDIGVLNTFLIALILFVAILKSPTLFLSLGLIMISVALFLFFYLDNIRFAIVFPVLVVLSFPKLLLQASGKFQDEALKIHSFNIAESKFTSLIWPILTSVVIALLIGLIISRLAVDRISKVWVKRLTLMTLIIGVCYVLYLSVVVYYKVKANSGSTFDIGIFSQMFERMKTDFTQITTLERDKALSHFAVHISPIFYAILPFYMLFPYVETLEILQILIVFSAIIPLGLVLKKLQLPKLLNPLVIALFFATPAMTTSGSYHIHENCFLPPLILWLFYAIISQWRLRTILFALLILFVKEDSFIYVLSLGLYFVFQNRFSISPIFKKWLYASTFVLPVIYFGFAMFLLTKYGEGAMVSRYSNLLMSGENGLLMVMKNTILNPLYVLGSLFTAKKLGYIFLVLFPLGFLPLVQRRLSTYFLMLPLLAINLLTDWLYQYDINFQYSYGSVTLLFIMGILALDQLSNYKVVGEKALVALVASSLVISGGILYSYTHKWNFEIKYYHNRKDYFEGIQSVLKDLPIESSVVTTGSYTPSLRQHEKLYDIYYHNDKKVDLNIDYVVVPRETRQEGKGFFEADILKAYEASGYKESFFSTEDVLVLEK</sequence>
<feature type="transmembrane region" description="Helical" evidence="1">
    <location>
        <begin position="194"/>
        <end position="215"/>
    </location>
</feature>
<feature type="transmembrane region" description="Helical" evidence="1">
    <location>
        <begin position="508"/>
        <end position="527"/>
    </location>
</feature>
<reference evidence="2" key="1">
    <citation type="submission" date="2019-11" db="EMBL/GenBank/DDBJ databases">
        <authorList>
            <person name="Feng L."/>
        </authorList>
    </citation>
    <scope>NUCLEOTIDE SEQUENCE</scope>
    <source>
        <strain evidence="2">SrubneriLFYP117</strain>
    </source>
</reference>
<feature type="transmembrane region" description="Helical" evidence="1">
    <location>
        <begin position="12"/>
        <end position="31"/>
    </location>
</feature>
<keyword evidence="1" id="KW-1133">Transmembrane helix</keyword>
<dbReference type="InterPro" id="IPR018650">
    <property type="entry name" value="STSV1_Orf64"/>
</dbReference>
<dbReference type="Pfam" id="PF09852">
    <property type="entry name" value="DUF2079"/>
    <property type="match status" value="1"/>
</dbReference>
<feature type="transmembrane region" description="Helical" evidence="1">
    <location>
        <begin position="342"/>
        <end position="364"/>
    </location>
</feature>
<feature type="transmembrane region" description="Helical" evidence="1">
    <location>
        <begin position="395"/>
        <end position="415"/>
    </location>
</feature>
<accession>A0A6N2ZPT9</accession>
<feature type="transmembrane region" description="Helical" evidence="1">
    <location>
        <begin position="43"/>
        <end position="61"/>
    </location>
</feature>
<dbReference type="RefSeq" id="WP_156676399.1">
    <property type="nucleotide sequence ID" value="NZ_CACRUL010000002.1"/>
</dbReference>
<keyword evidence="1" id="KW-0472">Membrane</keyword>
<feature type="transmembrane region" description="Helical" evidence="1">
    <location>
        <begin position="370"/>
        <end position="388"/>
    </location>
</feature>
<feature type="transmembrane region" description="Helical" evidence="1">
    <location>
        <begin position="68"/>
        <end position="87"/>
    </location>
</feature>
<protein>
    <recommendedName>
        <fullName evidence="3">DUF2079 domain-containing protein</fullName>
    </recommendedName>
</protein>
<evidence type="ECO:0008006" key="3">
    <source>
        <dbReference type="Google" id="ProtNLM"/>
    </source>
</evidence>
<dbReference type="AlphaFoldDB" id="A0A6N2ZPT9"/>
<evidence type="ECO:0000256" key="1">
    <source>
        <dbReference type="SAM" id="Phobius"/>
    </source>
</evidence>
<feature type="transmembrane region" description="Helical" evidence="1">
    <location>
        <begin position="160"/>
        <end position="182"/>
    </location>
</feature>
<feature type="transmembrane region" description="Helical" evidence="1">
    <location>
        <begin position="450"/>
        <end position="470"/>
    </location>
</feature>
<evidence type="ECO:0000313" key="2">
    <source>
        <dbReference type="EMBL" id="VYT81431.1"/>
    </source>
</evidence>
<feature type="transmembrane region" description="Helical" evidence="1">
    <location>
        <begin position="256"/>
        <end position="274"/>
    </location>
</feature>
<feature type="transmembrane region" description="Helical" evidence="1">
    <location>
        <begin position="539"/>
        <end position="558"/>
    </location>
</feature>
<feature type="transmembrane region" description="Helical" evidence="1">
    <location>
        <begin position="311"/>
        <end position="330"/>
    </location>
</feature>
<feature type="transmembrane region" description="Helical" evidence="1">
    <location>
        <begin position="482"/>
        <end position="502"/>
    </location>
</feature>
<proteinExistence type="predicted"/>
<feature type="transmembrane region" description="Helical" evidence="1">
    <location>
        <begin position="281"/>
        <end position="299"/>
    </location>
</feature>
<keyword evidence="1" id="KW-0812">Transmembrane</keyword>
<dbReference type="EMBL" id="CACRUL010000002">
    <property type="protein sequence ID" value="VYT81431.1"/>
    <property type="molecule type" value="Genomic_DNA"/>
</dbReference>
<name>A0A6N2ZPT9_STROR</name>
<gene>
    <name evidence="2" type="ORF">SRLFYP117_01781</name>
</gene>
<feature type="transmembrane region" description="Helical" evidence="1">
    <location>
        <begin position="93"/>
        <end position="112"/>
    </location>
</feature>
<organism evidence="2">
    <name type="scientific">Streptococcus oralis</name>
    <dbReference type="NCBI Taxonomy" id="1303"/>
    <lineage>
        <taxon>Bacteria</taxon>
        <taxon>Bacillati</taxon>
        <taxon>Bacillota</taxon>
        <taxon>Bacilli</taxon>
        <taxon>Lactobacillales</taxon>
        <taxon>Streptococcaceae</taxon>
        <taxon>Streptococcus</taxon>
    </lineage>
</organism>